<evidence type="ECO:0000313" key="2">
    <source>
        <dbReference type="EMBL" id="KAK3917359.1"/>
    </source>
</evidence>
<evidence type="ECO:0000313" key="3">
    <source>
        <dbReference type="Proteomes" id="UP001219518"/>
    </source>
</evidence>
<dbReference type="EMBL" id="JAHWGI010000723">
    <property type="protein sequence ID" value="KAK3917359.1"/>
    <property type="molecule type" value="Genomic_DNA"/>
</dbReference>
<proteinExistence type="predicted"/>
<evidence type="ECO:0000256" key="1">
    <source>
        <dbReference type="SAM" id="MobiDB-lite"/>
    </source>
</evidence>
<feature type="region of interest" description="Disordered" evidence="1">
    <location>
        <begin position="196"/>
        <end position="221"/>
    </location>
</feature>
<gene>
    <name evidence="2" type="ORF">KUF71_006890</name>
</gene>
<comment type="caution">
    <text evidence="2">The sequence shown here is derived from an EMBL/GenBank/DDBJ whole genome shotgun (WGS) entry which is preliminary data.</text>
</comment>
<accession>A0AAE1LG05</accession>
<keyword evidence="3" id="KW-1185">Reference proteome</keyword>
<dbReference type="AlphaFoldDB" id="A0AAE1LG05"/>
<organism evidence="2 3">
    <name type="scientific">Frankliniella fusca</name>
    <dbReference type="NCBI Taxonomy" id="407009"/>
    <lineage>
        <taxon>Eukaryota</taxon>
        <taxon>Metazoa</taxon>
        <taxon>Ecdysozoa</taxon>
        <taxon>Arthropoda</taxon>
        <taxon>Hexapoda</taxon>
        <taxon>Insecta</taxon>
        <taxon>Pterygota</taxon>
        <taxon>Neoptera</taxon>
        <taxon>Paraneoptera</taxon>
        <taxon>Thysanoptera</taxon>
        <taxon>Terebrantia</taxon>
        <taxon>Thripoidea</taxon>
        <taxon>Thripidae</taxon>
        <taxon>Frankliniella</taxon>
    </lineage>
</organism>
<dbReference type="Proteomes" id="UP001219518">
    <property type="component" value="Unassembled WGS sequence"/>
</dbReference>
<reference evidence="2" key="1">
    <citation type="submission" date="2021-07" db="EMBL/GenBank/DDBJ databases">
        <authorList>
            <person name="Catto M.A."/>
            <person name="Jacobson A."/>
            <person name="Kennedy G."/>
            <person name="Labadie P."/>
            <person name="Hunt B.G."/>
            <person name="Srinivasan R."/>
        </authorList>
    </citation>
    <scope>NUCLEOTIDE SEQUENCE</scope>
    <source>
        <strain evidence="2">PL_HMW_Pooled</strain>
        <tissue evidence="2">Head</tissue>
    </source>
</reference>
<sequence>MRPAVGCGAACRGRAGAGAGALVDARASPSLCDRYTRWDEDGLRALHQAFRQQRLRAAEAGAAFVPLTRRRRPRQQDKLTQPADLGALFSRAGASQEAEVLLQSAVRGRAAQTHMWEELARQRDAVEEVMDALGPGPGPLSAPQARGPAPRPPTPRLYHERRQEPAPQLFTQLKDIGLADVVEAITEKIMLLRVQGPQQATPAARASASTDRSEVGVGGEL</sequence>
<reference evidence="2" key="2">
    <citation type="journal article" date="2023" name="BMC Genomics">
        <title>Pest status, molecular evolution, and epigenetic factors derived from the genome assembly of Frankliniella fusca, a thysanopteran phytovirus vector.</title>
        <authorList>
            <person name="Catto M.A."/>
            <person name="Labadie P.E."/>
            <person name="Jacobson A.L."/>
            <person name="Kennedy G.G."/>
            <person name="Srinivasan R."/>
            <person name="Hunt B.G."/>
        </authorList>
    </citation>
    <scope>NUCLEOTIDE SEQUENCE</scope>
    <source>
        <strain evidence="2">PL_HMW_Pooled</strain>
    </source>
</reference>
<feature type="region of interest" description="Disordered" evidence="1">
    <location>
        <begin position="133"/>
        <end position="158"/>
    </location>
</feature>
<protein>
    <submittedName>
        <fullName evidence="2">Adenosylhomocysteinase</fullName>
    </submittedName>
</protein>
<name>A0AAE1LG05_9NEOP</name>